<keyword evidence="8" id="KW-1185">Reference proteome</keyword>
<gene>
    <name evidence="7" type="primary">idsA</name>
    <name evidence="7" type="ORF">GCM10022215_20140</name>
</gene>
<evidence type="ECO:0000256" key="2">
    <source>
        <dbReference type="ARBA" id="ARBA00006706"/>
    </source>
</evidence>
<dbReference type="RefSeq" id="WP_344733230.1">
    <property type="nucleotide sequence ID" value="NZ_BAAAZH010000013.1"/>
</dbReference>
<sequence>MTAAPVRSLPLLSPHAPDRTLAAVEAILAERLTDLAARWRRLADPGLAADPVLGVHDLPALLSDLVTSGGKRFRPLLCHWGWAAAGGGTAPAGDPVGDPATVGAALELLHVFGLAQDDVMDASLTRRGRPAVHVRAAEAHRASAGRDDAVRYGENIAVLVGDLAHAEADALVAGLPDVVRDEWWLTSVELVRGQARDLAGAARGGGPDALARAWEVARAKSGAYTVQRPLRLGALLAGARPETLAALTAYGRALGEAFALRDDLLGVFGDPALTGKPAGDDLRESKATVLLALLEDRLDEPDLGPLTRIRSHAHEEDDVRTVTAQMEATGVRAEAERLITQAHAAAVAALEDDAVAPVAREGLRGVADQVAWRDR</sequence>
<reference evidence="8" key="1">
    <citation type="journal article" date="2019" name="Int. J. Syst. Evol. Microbiol.">
        <title>The Global Catalogue of Microorganisms (GCM) 10K type strain sequencing project: providing services to taxonomists for standard genome sequencing and annotation.</title>
        <authorList>
            <consortium name="The Broad Institute Genomics Platform"/>
            <consortium name="The Broad Institute Genome Sequencing Center for Infectious Disease"/>
            <person name="Wu L."/>
            <person name="Ma J."/>
        </authorList>
    </citation>
    <scope>NUCLEOTIDE SEQUENCE [LARGE SCALE GENOMIC DNA]</scope>
    <source>
        <strain evidence="8">JCM 16703</strain>
    </source>
</reference>
<evidence type="ECO:0000313" key="8">
    <source>
        <dbReference type="Proteomes" id="UP001501495"/>
    </source>
</evidence>
<dbReference type="PANTHER" id="PTHR12001:SF85">
    <property type="entry name" value="SHORT CHAIN ISOPRENYL DIPHOSPHATE SYNTHASE"/>
    <property type="match status" value="1"/>
</dbReference>
<dbReference type="EMBL" id="BAAAZH010000013">
    <property type="protein sequence ID" value="GAA4118526.1"/>
    <property type="molecule type" value="Genomic_DNA"/>
</dbReference>
<comment type="caution">
    <text evidence="7">The sequence shown here is derived from an EMBL/GenBank/DDBJ whole genome shotgun (WGS) entry which is preliminary data.</text>
</comment>
<evidence type="ECO:0000256" key="5">
    <source>
        <dbReference type="ARBA" id="ARBA00022842"/>
    </source>
</evidence>
<dbReference type="Pfam" id="PF00348">
    <property type="entry name" value="polyprenyl_synt"/>
    <property type="match status" value="1"/>
</dbReference>
<dbReference type="SFLD" id="SFLDS00005">
    <property type="entry name" value="Isoprenoid_Synthase_Type_I"/>
    <property type="match status" value="1"/>
</dbReference>
<protein>
    <submittedName>
        <fullName evidence="7">Geranylgeranyl pyrophosphate synthase IdsA</fullName>
    </submittedName>
</protein>
<keyword evidence="3 6" id="KW-0808">Transferase</keyword>
<evidence type="ECO:0000313" key="7">
    <source>
        <dbReference type="EMBL" id="GAA4118526.1"/>
    </source>
</evidence>
<comment type="cofactor">
    <cofactor evidence="1">
        <name>Mg(2+)</name>
        <dbReference type="ChEBI" id="CHEBI:18420"/>
    </cofactor>
</comment>
<keyword evidence="5" id="KW-0460">Magnesium</keyword>
<dbReference type="SUPFAM" id="SSF48576">
    <property type="entry name" value="Terpenoid synthases"/>
    <property type="match status" value="1"/>
</dbReference>
<name>A0ABP7XJ86_9ACTN</name>
<dbReference type="InterPro" id="IPR008949">
    <property type="entry name" value="Isoprenoid_synthase_dom_sf"/>
</dbReference>
<dbReference type="CDD" id="cd00685">
    <property type="entry name" value="Trans_IPPS_HT"/>
    <property type="match status" value="1"/>
</dbReference>
<dbReference type="Gene3D" id="1.10.600.10">
    <property type="entry name" value="Farnesyl Diphosphate Synthase"/>
    <property type="match status" value="1"/>
</dbReference>
<evidence type="ECO:0000256" key="1">
    <source>
        <dbReference type="ARBA" id="ARBA00001946"/>
    </source>
</evidence>
<evidence type="ECO:0000256" key="4">
    <source>
        <dbReference type="ARBA" id="ARBA00022723"/>
    </source>
</evidence>
<dbReference type="Proteomes" id="UP001501495">
    <property type="component" value="Unassembled WGS sequence"/>
</dbReference>
<accession>A0ABP7XJ86</accession>
<evidence type="ECO:0000256" key="6">
    <source>
        <dbReference type="RuleBase" id="RU004466"/>
    </source>
</evidence>
<organism evidence="7 8">
    <name type="scientific">Nocardioides fonticola</name>
    <dbReference type="NCBI Taxonomy" id="450363"/>
    <lineage>
        <taxon>Bacteria</taxon>
        <taxon>Bacillati</taxon>
        <taxon>Actinomycetota</taxon>
        <taxon>Actinomycetes</taxon>
        <taxon>Propionibacteriales</taxon>
        <taxon>Nocardioidaceae</taxon>
        <taxon>Nocardioides</taxon>
    </lineage>
</organism>
<evidence type="ECO:0000256" key="3">
    <source>
        <dbReference type="ARBA" id="ARBA00022679"/>
    </source>
</evidence>
<comment type="similarity">
    <text evidence="2 6">Belongs to the FPP/GGPP synthase family.</text>
</comment>
<dbReference type="InterPro" id="IPR000092">
    <property type="entry name" value="Polyprenyl_synt"/>
</dbReference>
<proteinExistence type="inferred from homology"/>
<dbReference type="PANTHER" id="PTHR12001">
    <property type="entry name" value="GERANYLGERANYL PYROPHOSPHATE SYNTHASE"/>
    <property type="match status" value="1"/>
</dbReference>
<keyword evidence="4" id="KW-0479">Metal-binding</keyword>